<feature type="compositionally biased region" description="Basic and acidic residues" evidence="1">
    <location>
        <begin position="480"/>
        <end position="495"/>
    </location>
</feature>
<evidence type="ECO:0000313" key="3">
    <source>
        <dbReference type="EMBL" id="KAF7684160.1"/>
    </source>
</evidence>
<gene>
    <name evidence="3" type="ORF">TCON_0646</name>
</gene>
<feature type="signal peptide" evidence="2">
    <location>
        <begin position="1"/>
        <end position="31"/>
    </location>
</feature>
<protein>
    <submittedName>
        <fullName evidence="3">Uncharacterized protein</fullName>
    </submittedName>
</protein>
<dbReference type="Proteomes" id="UP001516464">
    <property type="component" value="Unassembled WGS sequence"/>
</dbReference>
<proteinExistence type="predicted"/>
<evidence type="ECO:0000256" key="1">
    <source>
        <dbReference type="SAM" id="MobiDB-lite"/>
    </source>
</evidence>
<keyword evidence="4" id="KW-1185">Reference proteome</keyword>
<comment type="caution">
    <text evidence="3">The sequence shown here is derived from an EMBL/GenBank/DDBJ whole genome shotgun (WGS) entry which is preliminary data.</text>
</comment>
<evidence type="ECO:0000256" key="2">
    <source>
        <dbReference type="SAM" id="SignalP"/>
    </source>
</evidence>
<dbReference type="EMBL" id="SBIQ01000026">
    <property type="protein sequence ID" value="KAF7684160.1"/>
    <property type="molecule type" value="Genomic_DNA"/>
</dbReference>
<accession>A0ABQ7I143</accession>
<evidence type="ECO:0000313" key="4">
    <source>
        <dbReference type="Proteomes" id="UP001516464"/>
    </source>
</evidence>
<sequence length="592" mass="68674">MLANRNSKNINIVEMIFIIALFVNFAKSVDSEEKKLLDKNSIVVCYCSISTKYDTEFNRAMQTAKNNVDHHFDILEDKYTKFSNYLEKVNKSSGVTNYIDVREYCRYNIIFSILRLAVKDFDSSNIFICLFVFGDLLGSIKHDNYKSYMVQNDSLLDISYYIIRFISEVIEDHNIISNQDIRKMKRKNIECLLIESIYNKVNRHIKDSIYTKEEIKNILSNDIDYSLSNGLSISINTSINSKLNPIKFEKEDSIILDFINKYIISCKSMIIPPQLYIIGNLDIIKRKSIIVMANIFNIDVYITDILMDLFISALLKKDIKTDCENSLINLILSDDRDNNDNGNKGIYLEKMGFKTIKQYRNKEDICVVFVENMSEIKRGAELYLKNFCIWFTQFYKNHEKKIDENTKKFYERCIKGKYNNSNNTTKTPDYNAGDIHYNIISIQKENNKDQGFFTNLINQTDDIEINSKYNIVNQENKKPDILEEVKSEDTKEESCRTGSTENMDISMEDCLSENIESEKEEDCSQKSESEKKEMSIDGSTGNKKDESLSQDENAIIPANITKIPNVGKYINNTFNQCTRILIIISCVINKAI</sequence>
<feature type="chain" id="PRO_5045949003" evidence="2">
    <location>
        <begin position="32"/>
        <end position="592"/>
    </location>
</feature>
<reference evidence="3 4" key="1">
    <citation type="submission" date="2019-01" db="EMBL/GenBank/DDBJ databases">
        <title>Genomes sequencing and comparative genomics of infectious freshwater microsporidia, Cucumispora dikerogammari and Thelohania contejeani.</title>
        <authorList>
            <person name="Cormier A."/>
            <person name="Giraud I."/>
            <person name="Wattier R."/>
            <person name="Teixeira M."/>
            <person name="Grandjean F."/>
            <person name="Rigaud T."/>
            <person name="Cordaux R."/>
        </authorList>
    </citation>
    <scope>NUCLEOTIDE SEQUENCE [LARGE SCALE GENOMIC DNA]</scope>
    <source>
        <strain evidence="3">T1</strain>
        <tissue evidence="3">Spores</tissue>
    </source>
</reference>
<name>A0ABQ7I143_9MICR</name>
<keyword evidence="2" id="KW-0732">Signal</keyword>
<feature type="region of interest" description="Disordered" evidence="1">
    <location>
        <begin position="480"/>
        <end position="550"/>
    </location>
</feature>
<organism evidence="3 4">
    <name type="scientific">Astathelohania contejeani</name>
    <dbReference type="NCBI Taxonomy" id="164912"/>
    <lineage>
        <taxon>Eukaryota</taxon>
        <taxon>Fungi</taxon>
        <taxon>Fungi incertae sedis</taxon>
        <taxon>Microsporidia</taxon>
        <taxon>Astathelohaniidae</taxon>
        <taxon>Astathelohania</taxon>
    </lineage>
</organism>
<feature type="compositionally biased region" description="Basic and acidic residues" evidence="1">
    <location>
        <begin position="522"/>
        <end position="535"/>
    </location>
</feature>